<feature type="compositionally biased region" description="Low complexity" evidence="1">
    <location>
        <begin position="179"/>
        <end position="189"/>
    </location>
</feature>
<feature type="compositionally biased region" description="Low complexity" evidence="1">
    <location>
        <begin position="49"/>
        <end position="68"/>
    </location>
</feature>
<protein>
    <submittedName>
        <fullName evidence="2">Uncharacterized protein</fullName>
    </submittedName>
</protein>
<feature type="compositionally biased region" description="Polar residues" evidence="1">
    <location>
        <begin position="228"/>
        <end position="257"/>
    </location>
</feature>
<feature type="compositionally biased region" description="Pro residues" evidence="1">
    <location>
        <begin position="21"/>
        <end position="48"/>
    </location>
</feature>
<evidence type="ECO:0000313" key="2">
    <source>
        <dbReference type="EMBL" id="CAD6216632.1"/>
    </source>
</evidence>
<accession>A0A811MVE5</accession>
<dbReference type="OrthoDB" id="768992at2759"/>
<dbReference type="Proteomes" id="UP000604825">
    <property type="component" value="Unassembled WGS sequence"/>
</dbReference>
<dbReference type="EMBL" id="CAJGYO010000003">
    <property type="protein sequence ID" value="CAD6216632.1"/>
    <property type="molecule type" value="Genomic_DNA"/>
</dbReference>
<feature type="compositionally biased region" description="Basic residues" evidence="1">
    <location>
        <begin position="190"/>
        <end position="200"/>
    </location>
</feature>
<evidence type="ECO:0000256" key="1">
    <source>
        <dbReference type="SAM" id="MobiDB-lite"/>
    </source>
</evidence>
<name>A0A811MVE5_9POAL</name>
<keyword evidence="3" id="KW-1185">Reference proteome</keyword>
<feature type="region of interest" description="Disordered" evidence="1">
    <location>
        <begin position="174"/>
        <end position="259"/>
    </location>
</feature>
<gene>
    <name evidence="2" type="ORF">NCGR_LOCUS10812</name>
</gene>
<sequence>MAAAAYQRRLPERRRVRLLQPAPPTPAATTSPPPTARLSRPPPPPATPSPLTLRRPPHRPAAGAAISAPQPPAPAPAPAPAPLPLRPSSPPSPAPAPTAEPYDYEDALRHQPLYPTPEVFRGWPFLPPPPVPHCRCRSACACACARARHRDYWRQCMRGLDFLFGHCDGYGERRIGVDSSSGSPSTPTGRGRRGRRRRRGGAAGHRDCAVARRRPGAVSEQQEETHSYEQTSYTSYDRSYEQPTYTSYDRSYEQPTYASYDRPYEQPTYASYDRPYEQPTYTSYDGSYEQHNWFHGVPDETTWFPNQRYQDVYREEESQYQEFLSYDEDSKISSQPIFSYNQHFGEQPLHIHVEPPETVSSHKLEYYENFSTYNSQNDVDNLESSRQSYETQPYVHMPYDQLEPYRPSWSLNSGYYQACTEGITPEYDNHTLASDECWDMSSLFMSPFYPQETRSYEQSHGDENV</sequence>
<evidence type="ECO:0000313" key="3">
    <source>
        <dbReference type="Proteomes" id="UP000604825"/>
    </source>
</evidence>
<comment type="caution">
    <text evidence="2">The sequence shown here is derived from an EMBL/GenBank/DDBJ whole genome shotgun (WGS) entry which is preliminary data.</text>
</comment>
<dbReference type="AlphaFoldDB" id="A0A811MVE5"/>
<reference evidence="2" key="1">
    <citation type="submission" date="2020-10" db="EMBL/GenBank/DDBJ databases">
        <authorList>
            <person name="Han B."/>
            <person name="Lu T."/>
            <person name="Zhao Q."/>
            <person name="Huang X."/>
            <person name="Zhao Y."/>
        </authorList>
    </citation>
    <scope>NUCLEOTIDE SEQUENCE</scope>
</reference>
<organism evidence="2 3">
    <name type="scientific">Miscanthus lutarioriparius</name>
    <dbReference type="NCBI Taxonomy" id="422564"/>
    <lineage>
        <taxon>Eukaryota</taxon>
        <taxon>Viridiplantae</taxon>
        <taxon>Streptophyta</taxon>
        <taxon>Embryophyta</taxon>
        <taxon>Tracheophyta</taxon>
        <taxon>Spermatophyta</taxon>
        <taxon>Magnoliopsida</taxon>
        <taxon>Liliopsida</taxon>
        <taxon>Poales</taxon>
        <taxon>Poaceae</taxon>
        <taxon>PACMAD clade</taxon>
        <taxon>Panicoideae</taxon>
        <taxon>Andropogonodae</taxon>
        <taxon>Andropogoneae</taxon>
        <taxon>Saccharinae</taxon>
        <taxon>Miscanthus</taxon>
    </lineage>
</organism>
<feature type="region of interest" description="Disordered" evidence="1">
    <location>
        <begin position="1"/>
        <end position="101"/>
    </location>
</feature>
<proteinExistence type="predicted"/>
<feature type="compositionally biased region" description="Pro residues" evidence="1">
    <location>
        <begin position="69"/>
        <end position="98"/>
    </location>
</feature>